<evidence type="ECO:0000256" key="2">
    <source>
        <dbReference type="SAM" id="SignalP"/>
    </source>
</evidence>
<feature type="chain" id="PRO_5045236796" evidence="2">
    <location>
        <begin position="23"/>
        <end position="369"/>
    </location>
</feature>
<protein>
    <submittedName>
        <fullName evidence="3">Uncharacterized protein</fullName>
    </submittedName>
</protein>
<evidence type="ECO:0000256" key="1">
    <source>
        <dbReference type="SAM" id="MobiDB-lite"/>
    </source>
</evidence>
<keyword evidence="4" id="KW-1185">Reference proteome</keyword>
<evidence type="ECO:0000313" key="4">
    <source>
        <dbReference type="Proteomes" id="UP000615593"/>
    </source>
</evidence>
<gene>
    <name evidence="3" type="ORF">GCM10008088_13500</name>
</gene>
<accession>A0ABQ3BP07</accession>
<dbReference type="GeneID" id="94369018"/>
<feature type="compositionally biased region" description="Low complexity" evidence="1">
    <location>
        <begin position="45"/>
        <end position="59"/>
    </location>
</feature>
<keyword evidence="2" id="KW-0732">Signal</keyword>
<comment type="caution">
    <text evidence="3">The sequence shown here is derived from an EMBL/GenBank/DDBJ whole genome shotgun (WGS) entry which is preliminary data.</text>
</comment>
<dbReference type="Proteomes" id="UP000615593">
    <property type="component" value="Unassembled WGS sequence"/>
</dbReference>
<feature type="region of interest" description="Disordered" evidence="1">
    <location>
        <begin position="41"/>
        <end position="72"/>
    </location>
</feature>
<name>A0ABQ3BP07_9FLAO</name>
<feature type="signal peptide" evidence="2">
    <location>
        <begin position="1"/>
        <end position="22"/>
    </location>
</feature>
<proteinExistence type="predicted"/>
<sequence>MKIKLSLILLAISLFYSISTQAQFGKMLKNKVKNAAKNVVKEEASTTTTSSSGASGGASKMPGSVPRSPYTEEAGNVTTSLKFLDPMGSVYVHTTHMVTGANYKEGELEQGHAVVIQPDYDLEYSWLVFISPKVLDGFAIGGTRVYEMTSGSYIVKHPADPNHQLEIGISGPILSRMLKVEEDVFILYAGQQVGGHAFNVPSYIVLEDLYIMNVIAPEEKLAKYSKEEAKKIAVEMETKLKANYDAAAKADLASVKIPAAGKLNSDSALKSFAKTEIKKVVEKDGGQLLHVNIESNDWHIVHHKITGRPLYRWIRGAFTEKLRNGKCKLQGYLLKQQYDGSSYGNTNFGGVIHGQMPYGQYIDCNNTQP</sequence>
<dbReference type="RefSeq" id="WP_051191228.1">
    <property type="nucleotide sequence ID" value="NZ_BMWY01000003.1"/>
</dbReference>
<dbReference type="EMBL" id="BMWY01000003">
    <property type="protein sequence ID" value="GGZ53112.1"/>
    <property type="molecule type" value="Genomic_DNA"/>
</dbReference>
<organism evidence="3 4">
    <name type="scientific">Mesonia mobilis</name>
    <dbReference type="NCBI Taxonomy" id="369791"/>
    <lineage>
        <taxon>Bacteria</taxon>
        <taxon>Pseudomonadati</taxon>
        <taxon>Bacteroidota</taxon>
        <taxon>Flavobacteriia</taxon>
        <taxon>Flavobacteriales</taxon>
        <taxon>Flavobacteriaceae</taxon>
        <taxon>Mesonia</taxon>
    </lineage>
</organism>
<reference evidence="4" key="1">
    <citation type="journal article" date="2019" name="Int. J. Syst. Evol. Microbiol.">
        <title>The Global Catalogue of Microorganisms (GCM) 10K type strain sequencing project: providing services to taxonomists for standard genome sequencing and annotation.</title>
        <authorList>
            <consortium name="The Broad Institute Genomics Platform"/>
            <consortium name="The Broad Institute Genome Sequencing Center for Infectious Disease"/>
            <person name="Wu L."/>
            <person name="Ma J."/>
        </authorList>
    </citation>
    <scope>NUCLEOTIDE SEQUENCE [LARGE SCALE GENOMIC DNA]</scope>
    <source>
        <strain evidence="4">KCTC 12708</strain>
    </source>
</reference>
<evidence type="ECO:0000313" key="3">
    <source>
        <dbReference type="EMBL" id="GGZ53112.1"/>
    </source>
</evidence>